<accession>A0A0L6TV45</accession>
<dbReference type="InterPro" id="IPR043682">
    <property type="entry name" value="RqcH_bacterial"/>
</dbReference>
<keyword evidence="1 5" id="KW-0820">tRNA-binding</keyword>
<comment type="subunit">
    <text evidence="5">Associates with stalled 50S ribosomal subunits. Binds to RqcP.</text>
</comment>
<gene>
    <name evidence="5" type="primary">rqcH</name>
    <name evidence="7" type="ORF">AKG39_19230</name>
</gene>
<keyword evidence="3 5" id="KW-0694">RNA-binding</keyword>
<dbReference type="GO" id="GO:0072344">
    <property type="term" value="P:rescue of stalled ribosome"/>
    <property type="evidence" value="ECO:0007669"/>
    <property type="project" value="UniProtKB-UniRule"/>
</dbReference>
<evidence type="ECO:0000313" key="8">
    <source>
        <dbReference type="Proteomes" id="UP000036873"/>
    </source>
</evidence>
<dbReference type="Gene3D" id="1.10.8.50">
    <property type="match status" value="1"/>
</dbReference>
<dbReference type="HAMAP" id="MF_00844_B">
    <property type="entry name" value="RqcH_B"/>
    <property type="match status" value="1"/>
</dbReference>
<name>A0A0L6TV45_9FIRM</name>
<dbReference type="InterPro" id="IPR008532">
    <property type="entry name" value="NFACT_RNA-bd"/>
</dbReference>
<sequence>MAFDGVTLYHLKEEFQSLLVGGRIRKIYQPEADEIRLLVNVGRENYNLLLSANASNPRAYITQKLKENPHSPPSFCMILRKYIMNGTITDFSQHQTDRVLEISIASKNEFNEPVTRKLLVEIMGRNSNIILIDETKIILDSMKKVGTTSSRYRQILPGRDYIYPPENNRIGFFDLSDETYEQLLAEYKDQTVERTLVQGLLGISPTVSREIGFRAGIDPKLIINELSKKQIQYLYQSFSEVISEIKETAFPNIIYLGRDMLDFATMDLHHMRQDHRIEAFPAVSNMLEEYYFRRDKMLRFKTHGANLRQQLETLLKKNKKKLKNLHQDVETSHKNEKNKLLGDLITANIYAIVKGMESVTLMNYFDPDCGTIEVPLKVNRTPAQNAQAYYKKYNKGKTALVHLDEHIRETEDKIYYLESLLNGLEQSTELAELDEIRHEYLHSEFNKKVLTKEDRKKQTPSKPHHFISSEGFHIFVGKNNYQNDTISTKMGVAEDCWLHVKHTPGSHVLIVANGRFITEATLLEAGILAAWYSKARNSSNVPVDYLEYKYLKKPNKAKPGMVTFTTHNTMYVTPSKEKVENIEVFVEKE</sequence>
<comment type="caution">
    <text evidence="7">The sequence shown here is derived from an EMBL/GenBank/DDBJ whole genome shotgun (WGS) entry which is preliminary data.</text>
</comment>
<dbReference type="AlphaFoldDB" id="A0A0L6TV45"/>
<dbReference type="GO" id="GO:1990112">
    <property type="term" value="C:RQC complex"/>
    <property type="evidence" value="ECO:0007669"/>
    <property type="project" value="TreeGrafter"/>
</dbReference>
<evidence type="ECO:0000256" key="5">
    <source>
        <dbReference type="HAMAP-Rule" id="MF_00844"/>
    </source>
</evidence>
<keyword evidence="4 5" id="KW-0648">Protein biosynthesis</keyword>
<reference evidence="8" key="1">
    <citation type="submission" date="2015-07" db="EMBL/GenBank/DDBJ databases">
        <title>Draft genome sequence of Acetobacterium bakii DSM 8293, a potential psychrophilic chemical producer through syngas fermentation.</title>
        <authorList>
            <person name="Song Y."/>
            <person name="Hwang S."/>
            <person name="Cho B.-K."/>
        </authorList>
    </citation>
    <scope>NUCLEOTIDE SEQUENCE [LARGE SCALE GENOMIC DNA]</scope>
    <source>
        <strain evidence="8">DSM 8239</strain>
    </source>
</reference>
<dbReference type="SUPFAM" id="SSF46946">
    <property type="entry name" value="S13-like H2TH domain"/>
    <property type="match status" value="1"/>
</dbReference>
<evidence type="ECO:0000256" key="2">
    <source>
        <dbReference type="ARBA" id="ARBA00022730"/>
    </source>
</evidence>
<protein>
    <recommendedName>
        <fullName evidence="5">Rqc2 homolog RqcH</fullName>
        <shortName evidence="5">RqcH</shortName>
    </recommendedName>
</protein>
<evidence type="ECO:0000256" key="3">
    <source>
        <dbReference type="ARBA" id="ARBA00022884"/>
    </source>
</evidence>
<keyword evidence="8" id="KW-1185">Reference proteome</keyword>
<dbReference type="GO" id="GO:0043023">
    <property type="term" value="F:ribosomal large subunit binding"/>
    <property type="evidence" value="ECO:0007669"/>
    <property type="project" value="UniProtKB-UniRule"/>
</dbReference>
<evidence type="ECO:0000256" key="4">
    <source>
        <dbReference type="ARBA" id="ARBA00022917"/>
    </source>
</evidence>
<keyword evidence="2 5" id="KW-0699">rRNA-binding</keyword>
<dbReference type="Pfam" id="PF05670">
    <property type="entry name" value="NFACT-R_1"/>
    <property type="match status" value="1"/>
</dbReference>
<dbReference type="GO" id="GO:0000049">
    <property type="term" value="F:tRNA binding"/>
    <property type="evidence" value="ECO:0007669"/>
    <property type="project" value="UniProtKB-UniRule"/>
</dbReference>
<comment type="similarity">
    <text evidence="5">Belongs to the NEMF family.</text>
</comment>
<dbReference type="PATRIC" id="fig|52689.4.peg.4103"/>
<dbReference type="InterPro" id="IPR010979">
    <property type="entry name" value="Ribosomal_uS13-like_H2TH"/>
</dbReference>
<dbReference type="Proteomes" id="UP000036873">
    <property type="component" value="Unassembled WGS sequence"/>
</dbReference>
<evidence type="ECO:0000313" key="7">
    <source>
        <dbReference type="EMBL" id="KNZ40146.1"/>
    </source>
</evidence>
<dbReference type="Pfam" id="PF05833">
    <property type="entry name" value="NFACT_N"/>
    <property type="match status" value="1"/>
</dbReference>
<dbReference type="FunFam" id="2.30.310.10:FF:000004">
    <property type="entry name" value="Fibronectin-binding protein A"/>
    <property type="match status" value="1"/>
</dbReference>
<dbReference type="Gene3D" id="2.30.310.10">
    <property type="entry name" value="ibrinogen binding protein from staphylococcus aureus domain"/>
    <property type="match status" value="1"/>
</dbReference>
<dbReference type="PANTHER" id="PTHR15239:SF6">
    <property type="entry name" value="RIBOSOME QUALITY CONTROL COMPLEX SUBUNIT NEMF"/>
    <property type="match status" value="1"/>
</dbReference>
<dbReference type="RefSeq" id="WP_050742020.1">
    <property type="nucleotide sequence ID" value="NZ_LGYO01000090.1"/>
</dbReference>
<dbReference type="PANTHER" id="PTHR15239">
    <property type="entry name" value="NUCLEAR EXPORT MEDIATOR FACTOR NEMF"/>
    <property type="match status" value="1"/>
</dbReference>
<feature type="domain" description="NFACT RNA-binding" evidence="6">
    <location>
        <begin position="462"/>
        <end position="564"/>
    </location>
</feature>
<keyword evidence="5" id="KW-0175">Coiled coil</keyword>
<dbReference type="GO" id="GO:0019843">
    <property type="term" value="F:rRNA binding"/>
    <property type="evidence" value="ECO:0007669"/>
    <property type="project" value="UniProtKB-UniRule"/>
</dbReference>
<feature type="coiled-coil region" evidence="5">
    <location>
        <begin position="308"/>
        <end position="339"/>
    </location>
</feature>
<dbReference type="OrthoDB" id="9766163at2"/>
<dbReference type="EMBL" id="LGYO01000090">
    <property type="protein sequence ID" value="KNZ40146.1"/>
    <property type="molecule type" value="Genomic_DNA"/>
</dbReference>
<evidence type="ECO:0000256" key="1">
    <source>
        <dbReference type="ARBA" id="ARBA00022555"/>
    </source>
</evidence>
<dbReference type="STRING" id="52689.AKG39_19230"/>
<organism evidence="7 8">
    <name type="scientific">Acetobacterium bakii</name>
    <dbReference type="NCBI Taxonomy" id="52689"/>
    <lineage>
        <taxon>Bacteria</taxon>
        <taxon>Bacillati</taxon>
        <taxon>Bacillota</taxon>
        <taxon>Clostridia</taxon>
        <taxon>Eubacteriales</taxon>
        <taxon>Eubacteriaceae</taxon>
        <taxon>Acetobacterium</taxon>
    </lineage>
</organism>
<evidence type="ECO:0000259" key="6">
    <source>
        <dbReference type="Pfam" id="PF05670"/>
    </source>
</evidence>
<dbReference type="InterPro" id="IPR051608">
    <property type="entry name" value="RQC_Subunit_NEMF"/>
</dbReference>
<proteinExistence type="inferred from homology"/>
<comment type="function">
    <text evidence="5">Key component of the ribosome quality control system (RQC), a ribosome-associated complex that mediates the extraction of incompletely synthesized nascent chains from stalled ribosomes and their subsequent degradation. RqcH recruits Ala-charged tRNA, and with RqcP directs the elongation of stalled nascent chains on 50S ribosomal subunits, leading to non-templated C-terminal alanine extensions (Ala tail). The Ala tail promotes nascent chain degradation. May add between 1 and at least 8 Ala residues. Binds to stalled 50S ribosomal subunits.</text>
</comment>